<feature type="compositionally biased region" description="Low complexity" evidence="1">
    <location>
        <begin position="354"/>
        <end position="375"/>
    </location>
</feature>
<feature type="compositionally biased region" description="Polar residues" evidence="1">
    <location>
        <begin position="1"/>
        <end position="16"/>
    </location>
</feature>
<reference evidence="2" key="1">
    <citation type="submission" date="2013-04" db="EMBL/GenBank/DDBJ databases">
        <authorList>
            <person name="Qu J."/>
            <person name="Murali S.C."/>
            <person name="Bandaranaike D."/>
            <person name="Bellair M."/>
            <person name="Blankenburg K."/>
            <person name="Chao H."/>
            <person name="Dinh H."/>
            <person name="Doddapaneni H."/>
            <person name="Downs B."/>
            <person name="Dugan-Rocha S."/>
            <person name="Elkadiri S."/>
            <person name="Gnanaolivu R.D."/>
            <person name="Hernandez B."/>
            <person name="Javaid M."/>
            <person name="Jayaseelan J.C."/>
            <person name="Lee S."/>
            <person name="Li M."/>
            <person name="Ming W."/>
            <person name="Munidasa M."/>
            <person name="Muniz J."/>
            <person name="Nguyen L."/>
            <person name="Ongeri F."/>
            <person name="Osuji N."/>
            <person name="Pu L.-L."/>
            <person name="Puazo M."/>
            <person name="Qu C."/>
            <person name="Quiroz J."/>
            <person name="Raj R."/>
            <person name="Weissenberger G."/>
            <person name="Xin Y."/>
            <person name="Zou X."/>
            <person name="Han Y."/>
            <person name="Richards S."/>
            <person name="Worley K."/>
            <person name="Muzny D."/>
            <person name="Gibbs R."/>
        </authorList>
    </citation>
    <scope>NUCLEOTIDE SEQUENCE</scope>
    <source>
        <strain evidence="2">Sampled in the wild</strain>
    </source>
</reference>
<evidence type="ECO:0000313" key="3">
    <source>
        <dbReference type="Proteomes" id="UP000792457"/>
    </source>
</evidence>
<feature type="region of interest" description="Disordered" evidence="1">
    <location>
        <begin position="209"/>
        <end position="485"/>
    </location>
</feature>
<dbReference type="EMBL" id="KZ308748">
    <property type="protein sequence ID" value="KAG8233868.1"/>
    <property type="molecule type" value="Genomic_DNA"/>
</dbReference>
<feature type="region of interest" description="Disordered" evidence="1">
    <location>
        <begin position="75"/>
        <end position="100"/>
    </location>
</feature>
<reference evidence="2" key="2">
    <citation type="submission" date="2017-10" db="EMBL/GenBank/DDBJ databases">
        <title>Ladona fulva Genome sequencing and assembly.</title>
        <authorList>
            <person name="Murali S."/>
            <person name="Richards S."/>
            <person name="Bandaranaike D."/>
            <person name="Bellair M."/>
            <person name="Blankenburg K."/>
            <person name="Chao H."/>
            <person name="Dinh H."/>
            <person name="Doddapaneni H."/>
            <person name="Dugan-Rocha S."/>
            <person name="Elkadiri S."/>
            <person name="Gnanaolivu R."/>
            <person name="Hernandez B."/>
            <person name="Skinner E."/>
            <person name="Javaid M."/>
            <person name="Lee S."/>
            <person name="Li M."/>
            <person name="Ming W."/>
            <person name="Munidasa M."/>
            <person name="Muniz J."/>
            <person name="Nguyen L."/>
            <person name="Hughes D."/>
            <person name="Osuji N."/>
            <person name="Pu L.-L."/>
            <person name="Puazo M."/>
            <person name="Qu C."/>
            <person name="Quiroz J."/>
            <person name="Raj R."/>
            <person name="Weissenberger G."/>
            <person name="Xin Y."/>
            <person name="Zou X."/>
            <person name="Han Y."/>
            <person name="Worley K."/>
            <person name="Muzny D."/>
            <person name="Gibbs R."/>
        </authorList>
    </citation>
    <scope>NUCLEOTIDE SEQUENCE</scope>
    <source>
        <strain evidence="2">Sampled in the wild</strain>
    </source>
</reference>
<name>A0A8K0P6D9_LADFU</name>
<evidence type="ECO:0000256" key="1">
    <source>
        <dbReference type="SAM" id="MobiDB-lite"/>
    </source>
</evidence>
<feature type="compositionally biased region" description="Acidic residues" evidence="1">
    <location>
        <begin position="316"/>
        <end position="328"/>
    </location>
</feature>
<feature type="non-terminal residue" evidence="2">
    <location>
        <position position="1"/>
    </location>
</feature>
<dbReference type="AlphaFoldDB" id="A0A8K0P6D9"/>
<feature type="non-terminal residue" evidence="2">
    <location>
        <position position="499"/>
    </location>
</feature>
<gene>
    <name evidence="2" type="ORF">J437_LFUL006891</name>
</gene>
<feature type="region of interest" description="Disordered" evidence="1">
    <location>
        <begin position="1"/>
        <end position="34"/>
    </location>
</feature>
<feature type="compositionally biased region" description="Low complexity" evidence="1">
    <location>
        <begin position="262"/>
        <end position="274"/>
    </location>
</feature>
<keyword evidence="3" id="KW-1185">Reference proteome</keyword>
<accession>A0A8K0P6D9</accession>
<sequence>NSSSTPSLETNLTLTTEDAPLSAEEVLKSDDGGPRLSSFALPPFTTILPLTTVLPSLPSSQHSPSYAAFSVTTNTTTTSSRSPCLSVPRRSPTPEFDSPSSNYVSYSASYTSTTPDLSLYAGDPPEYLENSLPEFEEVARRYIADPRDYHSVSQEKMDYSVSGGGDSYCTEGFFGPFRRDSNESISLEDAHFGPVTKVRKTDPLVAFSSVWRPPDASNGPLTGSTKEEQYIDAPPVPPLPDMMASNDSSSPPPRPPSPDLPYSPLYTFRPVSPLRRPPSPSSSTTSDEERGPRTRRRKPQACRLSRLSRSSPAGVEDSEGAVDDDEEVVSTGKGRTPKSSTGRRPSNDQDEAPSSRATYSSYTTSSSSSSVARSGGEVERRRSSTSTPYRVEEDDGDSNDGIEVIRSPSENRFSSTTTTVTRRVVSGSESPKVVTTTTTVKRSTGRPDEEQTEVLVQDSHCSSARKKFEPPSPSPAAAFPRVTRGGSVRALSQKFQQAA</sequence>
<evidence type="ECO:0000313" key="2">
    <source>
        <dbReference type="EMBL" id="KAG8233868.1"/>
    </source>
</evidence>
<dbReference type="Proteomes" id="UP000792457">
    <property type="component" value="Unassembled WGS sequence"/>
</dbReference>
<feature type="compositionally biased region" description="Low complexity" evidence="1">
    <location>
        <begin position="412"/>
        <end position="426"/>
    </location>
</feature>
<organism evidence="2 3">
    <name type="scientific">Ladona fulva</name>
    <name type="common">Scarce chaser dragonfly</name>
    <name type="synonym">Libellula fulva</name>
    <dbReference type="NCBI Taxonomy" id="123851"/>
    <lineage>
        <taxon>Eukaryota</taxon>
        <taxon>Metazoa</taxon>
        <taxon>Ecdysozoa</taxon>
        <taxon>Arthropoda</taxon>
        <taxon>Hexapoda</taxon>
        <taxon>Insecta</taxon>
        <taxon>Pterygota</taxon>
        <taxon>Palaeoptera</taxon>
        <taxon>Odonata</taxon>
        <taxon>Epiprocta</taxon>
        <taxon>Anisoptera</taxon>
        <taxon>Libelluloidea</taxon>
        <taxon>Libellulidae</taxon>
        <taxon>Ladona</taxon>
    </lineage>
</organism>
<protein>
    <submittedName>
        <fullName evidence="2">Uncharacterized protein</fullName>
    </submittedName>
</protein>
<feature type="compositionally biased region" description="Pro residues" evidence="1">
    <location>
        <begin position="250"/>
        <end position="261"/>
    </location>
</feature>
<comment type="caution">
    <text evidence="2">The sequence shown here is derived from an EMBL/GenBank/DDBJ whole genome shotgun (WGS) entry which is preliminary data.</text>
</comment>
<proteinExistence type="predicted"/>